<organism evidence="1 2">
    <name type="scientific">Cyclotella atomus</name>
    <dbReference type="NCBI Taxonomy" id="382360"/>
    <lineage>
        <taxon>Eukaryota</taxon>
        <taxon>Sar</taxon>
        <taxon>Stramenopiles</taxon>
        <taxon>Ochrophyta</taxon>
        <taxon>Bacillariophyta</taxon>
        <taxon>Coscinodiscophyceae</taxon>
        <taxon>Thalassiosirophycidae</taxon>
        <taxon>Stephanodiscales</taxon>
        <taxon>Stephanodiscaceae</taxon>
        <taxon>Cyclotella</taxon>
    </lineage>
</organism>
<keyword evidence="2" id="KW-1185">Reference proteome</keyword>
<evidence type="ECO:0000313" key="2">
    <source>
        <dbReference type="Proteomes" id="UP001530400"/>
    </source>
</evidence>
<dbReference type="EMBL" id="JALLPJ020000078">
    <property type="protein sequence ID" value="KAL3803234.1"/>
    <property type="molecule type" value="Genomic_DNA"/>
</dbReference>
<accession>A0ABD3QT99</accession>
<name>A0ABD3QT99_9STRA</name>
<reference evidence="1 2" key="1">
    <citation type="submission" date="2024-10" db="EMBL/GenBank/DDBJ databases">
        <title>Updated reference genomes for cyclostephanoid diatoms.</title>
        <authorList>
            <person name="Roberts W.R."/>
            <person name="Alverson A.J."/>
        </authorList>
    </citation>
    <scope>NUCLEOTIDE SEQUENCE [LARGE SCALE GENOMIC DNA]</scope>
    <source>
        <strain evidence="1 2">AJA010-31</strain>
    </source>
</reference>
<protein>
    <submittedName>
        <fullName evidence="1">Uncharacterized protein</fullName>
    </submittedName>
</protein>
<proteinExistence type="predicted"/>
<dbReference type="Proteomes" id="UP001530400">
    <property type="component" value="Unassembled WGS sequence"/>
</dbReference>
<evidence type="ECO:0000313" key="1">
    <source>
        <dbReference type="EMBL" id="KAL3803234.1"/>
    </source>
</evidence>
<comment type="caution">
    <text evidence="1">The sequence shown here is derived from an EMBL/GenBank/DDBJ whole genome shotgun (WGS) entry which is preliminary data.</text>
</comment>
<sequence>MATVSSGLIRQGSRNTTHLHRPQLFQALFSTKSSSKPGNSTWERSAKRVKDTDVTDPYLDKIRAETVDSALQLKTIEDELCGAIGKALGKQGDKVLAAIRDMTNEHMRYTECIESREFNAALEFANRHNEARKRAIKARWELLVHRQAVGFTVDNHSVVHETFPIHDALPDTLTALDGARGEHDNLSTAEYHAKSNPSDLTKEKFPDQLDWWRTRGRWK</sequence>
<dbReference type="AlphaFoldDB" id="A0ABD3QT99"/>
<gene>
    <name evidence="1" type="ORF">ACHAWO_005591</name>
</gene>